<dbReference type="Pfam" id="PF14558">
    <property type="entry name" value="TRP_N"/>
    <property type="match status" value="1"/>
</dbReference>
<evidence type="ECO:0000256" key="3">
    <source>
        <dbReference type="ARBA" id="ARBA00022692"/>
    </source>
</evidence>
<dbReference type="PANTHER" id="PTHR31145:SF7">
    <property type="entry name" value="TRP-LIKE ION CHANNEL"/>
    <property type="match status" value="1"/>
</dbReference>
<dbReference type="Proteomes" id="UP000277580">
    <property type="component" value="Unassembled WGS sequence"/>
</dbReference>
<keyword evidence="3 8" id="KW-0812">Transmembrane</keyword>
<evidence type="ECO:0000256" key="1">
    <source>
        <dbReference type="ARBA" id="ARBA00004141"/>
    </source>
</evidence>
<dbReference type="InterPro" id="IPR010308">
    <property type="entry name" value="TRP_C"/>
</dbReference>
<feature type="domain" description="ML-like" evidence="10">
    <location>
        <begin position="35"/>
        <end position="176"/>
    </location>
</feature>
<dbReference type="InParanoid" id="A0A3N4KW02"/>
<feature type="transmembrane region" description="Helical" evidence="8">
    <location>
        <begin position="180"/>
        <end position="205"/>
    </location>
</feature>
<evidence type="ECO:0000256" key="2">
    <source>
        <dbReference type="ARBA" id="ARBA00010642"/>
    </source>
</evidence>
<comment type="subcellular location">
    <subcellularLocation>
        <location evidence="1">Membrane</location>
        <topology evidence="1">Multi-pass membrane protein</topology>
    </subcellularLocation>
</comment>
<dbReference type="GO" id="GO:0055085">
    <property type="term" value="P:transmembrane transport"/>
    <property type="evidence" value="ECO:0007669"/>
    <property type="project" value="TreeGrafter"/>
</dbReference>
<accession>A0A3N4KW02</accession>
<dbReference type="GO" id="GO:0009272">
    <property type="term" value="P:fungal-type cell wall biogenesis"/>
    <property type="evidence" value="ECO:0007669"/>
    <property type="project" value="TreeGrafter"/>
</dbReference>
<name>A0A3N4KW02_9PEZI</name>
<dbReference type="EMBL" id="ML119116">
    <property type="protein sequence ID" value="RPB14700.1"/>
    <property type="molecule type" value="Genomic_DNA"/>
</dbReference>
<evidence type="ECO:0000313" key="11">
    <source>
        <dbReference type="EMBL" id="RPB14700.1"/>
    </source>
</evidence>
<feature type="transmembrane region" description="Helical" evidence="8">
    <location>
        <begin position="615"/>
        <end position="645"/>
    </location>
</feature>
<reference evidence="11 12" key="1">
    <citation type="journal article" date="2018" name="Nat. Ecol. Evol.">
        <title>Pezizomycetes genomes reveal the molecular basis of ectomycorrhizal truffle lifestyle.</title>
        <authorList>
            <person name="Murat C."/>
            <person name="Payen T."/>
            <person name="Noel B."/>
            <person name="Kuo A."/>
            <person name="Morin E."/>
            <person name="Chen J."/>
            <person name="Kohler A."/>
            <person name="Krizsan K."/>
            <person name="Balestrini R."/>
            <person name="Da Silva C."/>
            <person name="Montanini B."/>
            <person name="Hainaut M."/>
            <person name="Levati E."/>
            <person name="Barry K.W."/>
            <person name="Belfiori B."/>
            <person name="Cichocki N."/>
            <person name="Clum A."/>
            <person name="Dockter R.B."/>
            <person name="Fauchery L."/>
            <person name="Guy J."/>
            <person name="Iotti M."/>
            <person name="Le Tacon F."/>
            <person name="Lindquist E.A."/>
            <person name="Lipzen A."/>
            <person name="Malagnac F."/>
            <person name="Mello A."/>
            <person name="Molinier V."/>
            <person name="Miyauchi S."/>
            <person name="Poulain J."/>
            <person name="Riccioni C."/>
            <person name="Rubini A."/>
            <person name="Sitrit Y."/>
            <person name="Splivallo R."/>
            <person name="Traeger S."/>
            <person name="Wang M."/>
            <person name="Zifcakova L."/>
            <person name="Wipf D."/>
            <person name="Zambonelli A."/>
            <person name="Paolocci F."/>
            <person name="Nowrousian M."/>
            <person name="Ottonello S."/>
            <person name="Baldrian P."/>
            <person name="Spatafora J.W."/>
            <person name="Henrissat B."/>
            <person name="Nagy L.G."/>
            <person name="Aury J.M."/>
            <person name="Wincker P."/>
            <person name="Grigoriev I.V."/>
            <person name="Bonfante P."/>
            <person name="Martin F.M."/>
        </authorList>
    </citation>
    <scope>NUCLEOTIDE SEQUENCE [LARGE SCALE GENOMIC DNA]</scope>
    <source>
        <strain evidence="11 12">CCBAS932</strain>
    </source>
</reference>
<feature type="transmembrane region" description="Helical" evidence="8">
    <location>
        <begin position="217"/>
        <end position="241"/>
    </location>
</feature>
<evidence type="ECO:0000259" key="10">
    <source>
        <dbReference type="SMART" id="SM01320"/>
    </source>
</evidence>
<feature type="transmembrane region" description="Helical" evidence="8">
    <location>
        <begin position="342"/>
        <end position="370"/>
    </location>
</feature>
<organism evidence="11 12">
    <name type="scientific">Morchella conica CCBAS932</name>
    <dbReference type="NCBI Taxonomy" id="1392247"/>
    <lineage>
        <taxon>Eukaryota</taxon>
        <taxon>Fungi</taxon>
        <taxon>Dikarya</taxon>
        <taxon>Ascomycota</taxon>
        <taxon>Pezizomycotina</taxon>
        <taxon>Pezizomycetes</taxon>
        <taxon>Pezizales</taxon>
        <taxon>Morchellaceae</taxon>
        <taxon>Morchella</taxon>
    </lineage>
</organism>
<keyword evidence="6 8" id="KW-0472">Membrane</keyword>
<sequence>MSVGSWILILALLFVQWPTVIAQGDGSNLADDRRPALYTGDFGNCMENSTITISRFDAAYYADNMTVLFHIDGKTSLVNDNLMSKAIIHLDGESRFSILFNPCNANLPSLCPARSGVNITAAHIIPVSQADVSEIPAIAFAIPDFEGRADLRIFSNSTNRQVACVTAIITNGKTFSHPKIISSVLGGFAFIVFISSFVAACSTFVTGDGIIGSRSLYAHSLSVYMVFSCFHSIFFTGALSIDFPSVLISFWSNFAWSAGLIKAESMQDSLDRITRKSAPSIDAMDPSGQALDLERELYSLSKRHFQFGVHQKEGLPVPGGYLGFPATLAQLDITATNAFMTAFLWFLVLLVSLVVVVGGLKLILGACTAAGLGKDRVKVFRDNWLAFLKSILCRTVLIAFFPMMLLATFQFTLKVPGPQAIAAIVFMTILIGVSTGIAHAYVNILRGGRLKSERESRVISLERKFGFVPWCKISRQGSNAADQKPSPTLIPWWKLSIEKNQERDIHDEETLVHQFGWLSARFRRRRWWFFGPWFLYEFIRALFYGGGQSNPRAQILGLLALEIIALGVSASASPFQSVRLNALIYVFGIMKISTLAIIAALMLNTGTNRIVVTVLGIVIIVFQGVTVLAVIIFGAVNVYTTYFVLAPLESRIKPESCIPVREKYLKHIQTRSVDIDPPPKVETEPVVPSFSVTDVRRYPKIDDEYDDQRGPLFSGSSQRATMSDDPTTPRANAPSGVRLPRRTWSPSQSWTNEGMSSIPHLASSRTDWPILNPPPASINNSFRKETPLGQAQNLQSLETDVHTFPQKF</sequence>
<evidence type="ECO:0000313" key="12">
    <source>
        <dbReference type="Proteomes" id="UP000277580"/>
    </source>
</evidence>
<evidence type="ECO:0000256" key="7">
    <source>
        <dbReference type="SAM" id="MobiDB-lite"/>
    </source>
</evidence>
<evidence type="ECO:0000256" key="9">
    <source>
        <dbReference type="SAM" id="SignalP"/>
    </source>
</evidence>
<dbReference type="InterPro" id="IPR032800">
    <property type="entry name" value="TRP_N"/>
</dbReference>
<comment type="similarity">
    <text evidence="2">Belongs to the transient receptor potential (TRP) ion channel family.</text>
</comment>
<dbReference type="AlphaFoldDB" id="A0A3N4KW02"/>
<protein>
    <submittedName>
        <fullName evidence="11">TRP-domain-containing protein</fullName>
    </submittedName>
</protein>
<keyword evidence="5 8" id="KW-1133">Transmembrane helix</keyword>
<dbReference type="STRING" id="1392247.A0A3N4KW02"/>
<feature type="transmembrane region" description="Helical" evidence="8">
    <location>
        <begin position="419"/>
        <end position="442"/>
    </location>
</feature>
<evidence type="ECO:0000256" key="4">
    <source>
        <dbReference type="ARBA" id="ARBA00022729"/>
    </source>
</evidence>
<gene>
    <name evidence="11" type="ORF">P167DRAFT_519416</name>
</gene>
<feature type="transmembrane region" description="Helical" evidence="8">
    <location>
        <begin position="582"/>
        <end position="603"/>
    </location>
</feature>
<feature type="signal peptide" evidence="9">
    <location>
        <begin position="1"/>
        <end position="22"/>
    </location>
</feature>
<evidence type="ECO:0000256" key="6">
    <source>
        <dbReference type="ARBA" id="ARBA00023136"/>
    </source>
</evidence>
<evidence type="ECO:0000256" key="8">
    <source>
        <dbReference type="SAM" id="Phobius"/>
    </source>
</evidence>
<keyword evidence="12" id="KW-1185">Reference proteome</keyword>
<dbReference type="OrthoDB" id="5377623at2759"/>
<dbReference type="GO" id="GO:0016020">
    <property type="term" value="C:membrane"/>
    <property type="evidence" value="ECO:0007669"/>
    <property type="project" value="UniProtKB-SubCell"/>
</dbReference>
<feature type="chain" id="PRO_5018240277" evidence="9">
    <location>
        <begin position="23"/>
        <end position="808"/>
    </location>
</feature>
<keyword evidence="4 9" id="KW-0732">Signal</keyword>
<proteinExistence type="inferred from homology"/>
<evidence type="ECO:0000256" key="5">
    <source>
        <dbReference type="ARBA" id="ARBA00022989"/>
    </source>
</evidence>
<dbReference type="InterPro" id="IPR040241">
    <property type="entry name" value="TRP_Flc/Pkd2-like"/>
</dbReference>
<feature type="compositionally biased region" description="Polar residues" evidence="7">
    <location>
        <begin position="714"/>
        <end position="730"/>
    </location>
</feature>
<feature type="compositionally biased region" description="Polar residues" evidence="7">
    <location>
        <begin position="744"/>
        <end position="755"/>
    </location>
</feature>
<feature type="region of interest" description="Disordered" evidence="7">
    <location>
        <begin position="701"/>
        <end position="758"/>
    </location>
</feature>
<feature type="transmembrane region" description="Helical" evidence="8">
    <location>
        <begin position="527"/>
        <end position="547"/>
    </location>
</feature>
<dbReference type="SMART" id="SM01320">
    <property type="entry name" value="TRP_N"/>
    <property type="match status" value="1"/>
</dbReference>
<dbReference type="Pfam" id="PF06011">
    <property type="entry name" value="TRP"/>
    <property type="match status" value="1"/>
</dbReference>
<dbReference type="PANTHER" id="PTHR31145">
    <property type="entry name" value="INTEGRAL MEMBRANE PROTEIN (AFU_ORTHOLOGUE AFUA_7G01610)"/>
    <property type="match status" value="1"/>
</dbReference>
<feature type="transmembrane region" description="Helical" evidence="8">
    <location>
        <begin position="553"/>
        <end position="570"/>
    </location>
</feature>
<feature type="transmembrane region" description="Helical" evidence="8">
    <location>
        <begin position="391"/>
        <end position="413"/>
    </location>
</feature>